<keyword evidence="4" id="KW-1185">Reference proteome</keyword>
<evidence type="ECO:0000259" key="1">
    <source>
        <dbReference type="Pfam" id="PF01408"/>
    </source>
</evidence>
<reference evidence="3 4" key="1">
    <citation type="submission" date="2020-09" db="EMBL/GenBank/DDBJ databases">
        <title>Echinicola sp. CAU 1574 isolated from sand of Sido Beach.</title>
        <authorList>
            <person name="Kim W."/>
        </authorList>
    </citation>
    <scope>NUCLEOTIDE SEQUENCE [LARGE SCALE GENOMIC DNA]</scope>
    <source>
        <strain evidence="3 4">CAU 1574</strain>
    </source>
</reference>
<protein>
    <submittedName>
        <fullName evidence="3">Gfo/Idh/MocA family oxidoreductase</fullName>
    </submittedName>
</protein>
<dbReference type="InterPro" id="IPR036291">
    <property type="entry name" value="NAD(P)-bd_dom_sf"/>
</dbReference>
<dbReference type="NCBIfam" id="TIGR01409">
    <property type="entry name" value="TAT_signal_seq"/>
    <property type="match status" value="1"/>
</dbReference>
<dbReference type="PANTHER" id="PTHR43818">
    <property type="entry name" value="BCDNA.GH03377"/>
    <property type="match status" value="1"/>
</dbReference>
<dbReference type="InterPro" id="IPR043906">
    <property type="entry name" value="Gfo/Idh/MocA_OxRdtase_bact_C"/>
</dbReference>
<dbReference type="PANTHER" id="PTHR43818:SF10">
    <property type="entry name" value="NADH-DEPENDENT DEHYDROGENASE-RELATED"/>
    <property type="match status" value="1"/>
</dbReference>
<gene>
    <name evidence="3" type="ORF">IFO69_02720</name>
</gene>
<dbReference type="PROSITE" id="PS51318">
    <property type="entry name" value="TAT"/>
    <property type="match status" value="1"/>
</dbReference>
<sequence>MKKENSLKEHNSRRDFLKGAATAAAGFYLVPRHVLGGPGFTAPSDKIVVAGIGAGGKGQSDIYAMYKSGLADIGYLCDVDDRRAVASRERFPKAKYYKDYREMLDKEHKHIDAVTVSTPDHNHAVQAIAAMQLGKHVYVQKPLTHDIYEARMLTQAAEKYKVVTQMGNQGSSGDGVRRMMEWYNAGMIGEATKVWCWTDRPVWPQGIKWPEKGITPPTELDWDLWLGTAPYKEYVDNLVPFNWRGWWDYGTGALGDMACHIMEPPFRVLGLGYPSEAECSVGSVYVGEFKRGYFPDGCPPSSHVTLKFKTPGKEDLEFHWMDGGIQPARPEELGPNEQMGDGGNGVIIEGTKGKMMCSTYGIDPKLLPTSREDGDKVPMTIPRVENGDNGHYAQWVKACVAGHGSKEFKELSSPFSIAGPLTESVLMGNLAIRSYDIRKPRKDDDGFDYPGRGIKLVWDGPNMKVTNFDEANQFVKREYRGSYSLNV</sequence>
<accession>A0ABR9AIH0</accession>
<dbReference type="Proteomes" id="UP000647133">
    <property type="component" value="Unassembled WGS sequence"/>
</dbReference>
<dbReference type="Gene3D" id="3.40.50.720">
    <property type="entry name" value="NAD(P)-binding Rossmann-like Domain"/>
    <property type="match status" value="1"/>
</dbReference>
<comment type="caution">
    <text evidence="3">The sequence shown here is derived from an EMBL/GenBank/DDBJ whole genome shotgun (WGS) entry which is preliminary data.</text>
</comment>
<proteinExistence type="predicted"/>
<evidence type="ECO:0000313" key="3">
    <source>
        <dbReference type="EMBL" id="MBD8487653.1"/>
    </source>
</evidence>
<dbReference type="InterPro" id="IPR000683">
    <property type="entry name" value="Gfo/Idh/MocA-like_OxRdtase_N"/>
</dbReference>
<name>A0ABR9AIH0_9BACT</name>
<dbReference type="Pfam" id="PF01408">
    <property type="entry name" value="GFO_IDH_MocA"/>
    <property type="match status" value="1"/>
</dbReference>
<dbReference type="InterPro" id="IPR006311">
    <property type="entry name" value="TAT_signal"/>
</dbReference>
<dbReference type="InterPro" id="IPR050463">
    <property type="entry name" value="Gfo/Idh/MocA_oxidrdct_glycsds"/>
</dbReference>
<evidence type="ECO:0000259" key="2">
    <source>
        <dbReference type="Pfam" id="PF19051"/>
    </source>
</evidence>
<dbReference type="Gene3D" id="3.30.360.10">
    <property type="entry name" value="Dihydrodipicolinate Reductase, domain 2"/>
    <property type="match status" value="1"/>
</dbReference>
<feature type="domain" description="Gfo/Idh/MocA-like oxidoreductase N-terminal" evidence="1">
    <location>
        <begin position="49"/>
        <end position="167"/>
    </location>
</feature>
<dbReference type="SUPFAM" id="SSF55347">
    <property type="entry name" value="Glyceraldehyde-3-phosphate dehydrogenase-like, C-terminal domain"/>
    <property type="match status" value="1"/>
</dbReference>
<feature type="domain" description="Gfo/Idh/MocA-like oxidoreductase bacterial type C-terminal" evidence="2">
    <location>
        <begin position="216"/>
        <end position="270"/>
    </location>
</feature>
<dbReference type="Pfam" id="PF19051">
    <property type="entry name" value="GFO_IDH_MocA_C2"/>
    <property type="match status" value="1"/>
</dbReference>
<organism evidence="3 4">
    <name type="scientific">Echinicola arenosa</name>
    <dbReference type="NCBI Taxonomy" id="2774144"/>
    <lineage>
        <taxon>Bacteria</taxon>
        <taxon>Pseudomonadati</taxon>
        <taxon>Bacteroidota</taxon>
        <taxon>Cytophagia</taxon>
        <taxon>Cytophagales</taxon>
        <taxon>Cyclobacteriaceae</taxon>
        <taxon>Echinicola</taxon>
    </lineage>
</organism>
<dbReference type="RefSeq" id="WP_192007945.1">
    <property type="nucleotide sequence ID" value="NZ_JACYTQ010000001.1"/>
</dbReference>
<dbReference type="InterPro" id="IPR019546">
    <property type="entry name" value="TAT_signal_bac_arc"/>
</dbReference>
<dbReference type="SUPFAM" id="SSF51735">
    <property type="entry name" value="NAD(P)-binding Rossmann-fold domains"/>
    <property type="match status" value="1"/>
</dbReference>
<dbReference type="EMBL" id="JACYTQ010000001">
    <property type="protein sequence ID" value="MBD8487653.1"/>
    <property type="molecule type" value="Genomic_DNA"/>
</dbReference>
<evidence type="ECO:0000313" key="4">
    <source>
        <dbReference type="Proteomes" id="UP000647133"/>
    </source>
</evidence>